<evidence type="ECO:0000256" key="7">
    <source>
        <dbReference type="ARBA" id="ARBA00022741"/>
    </source>
</evidence>
<keyword evidence="14" id="KW-0325">Glycoprotein</keyword>
<keyword evidence="13" id="KW-0675">Receptor</keyword>
<keyword evidence="5" id="KW-0812">Transmembrane</keyword>
<dbReference type="Gene3D" id="1.10.510.10">
    <property type="entry name" value="Transferase(Phosphotransferase) domain 1"/>
    <property type="match status" value="1"/>
</dbReference>
<evidence type="ECO:0000313" key="23">
    <source>
        <dbReference type="Proteomes" id="UP001632038"/>
    </source>
</evidence>
<dbReference type="GO" id="GO:0004674">
    <property type="term" value="F:protein serine/threonine kinase activity"/>
    <property type="evidence" value="ECO:0007669"/>
    <property type="project" value="UniProtKB-KW"/>
</dbReference>
<sequence>MKTTFFLSHHFFLLLITLFSLPTHTLPLDTITTTRIFRDGDTLLSSGGNFELGFFSPGNSKNRYVGIWYKKIALRTVVWVANRETPVPNTSGVLKVIQPGLLVLVNETNDDVILWSTNITSSSPSVQSPVAQLLDSGNLVVRDSPNPNPSSFVWQSFDYPTDTLLPGMKLGWNLTSRQEFYLSSWRSNDNPSIGDFTYRCDPSGYPQNVLKKSRIVEYRTGPWNGIRFSGIPSLSKNRIFKYGLVLNKNAVYAHYELLNSSVVSRFTLSQSGVAQRLTWIDRMQGWGIYMSCPSDNCDMYGLCGAYGTCNVASSPVCRCLNKFVPRDEDGWDRADWSNGCVRRTELSCRDGDVFLKYSGVKLPDTRRSWFNETMNLEECKGLCLKNCSCMAYSSLDISRGGENGCLLWFDELFDIRELPEQGQDIYIRMASSELDSRKKKARRRMRIRGGQRLNNVNNPNDQTHNKDLELPLFDLNTLTKATDNFSIDSKLGEGGFGPVYMGLLESGQEIAVKRLSRTSHQGVDEFENEVICIAKLQHRNLVKLLGYCIQSDENMLVYEYMTNKSLDLILFDPAKSALLDWQKRFNIINGIARGLMYLHQDSRLRIIHRDLKASNILLDSEMNPKISDFGLARSFGGNETGANTSRVVGTYGYMSPEYAVDGLFSVKSDVFSFGVLVLEIISGKRNRGFVHREHNLNLLGHAWMLYKEGRSSELIGFNLENSRYLLEALRSIHVALLCVQQCPEDRPKMSSVVVMLSNDSVLPQSKQPGFFTGRDFIPNADSSVSSNATVSTNEMSVTLLEPR</sequence>
<dbReference type="Gene3D" id="3.50.4.10">
    <property type="entry name" value="Hepatocyte Growth Factor"/>
    <property type="match status" value="1"/>
</dbReference>
<dbReference type="Pfam" id="PF00954">
    <property type="entry name" value="S_locus_glycop"/>
    <property type="match status" value="1"/>
</dbReference>
<evidence type="ECO:0000256" key="4">
    <source>
        <dbReference type="ARBA" id="ARBA00022679"/>
    </source>
</evidence>
<dbReference type="Gene3D" id="2.90.10.10">
    <property type="entry name" value="Bulb-type lectin domain"/>
    <property type="match status" value="1"/>
</dbReference>
<dbReference type="CDD" id="cd00028">
    <property type="entry name" value="B_lectin"/>
    <property type="match status" value="1"/>
</dbReference>
<comment type="catalytic activity">
    <reaction evidence="16 17">
        <text>L-seryl-[protein] + ATP = O-phospho-L-seryl-[protein] + ADP + H(+)</text>
        <dbReference type="Rhea" id="RHEA:17989"/>
        <dbReference type="Rhea" id="RHEA-COMP:9863"/>
        <dbReference type="Rhea" id="RHEA-COMP:11604"/>
        <dbReference type="ChEBI" id="CHEBI:15378"/>
        <dbReference type="ChEBI" id="CHEBI:29999"/>
        <dbReference type="ChEBI" id="CHEBI:30616"/>
        <dbReference type="ChEBI" id="CHEBI:83421"/>
        <dbReference type="ChEBI" id="CHEBI:456216"/>
        <dbReference type="EC" id="2.7.11.1"/>
    </reaction>
</comment>
<keyword evidence="2 17" id="KW-0723">Serine/threonine-protein kinase</keyword>
<gene>
    <name evidence="22" type="ORF">CASFOL_007481</name>
</gene>
<dbReference type="InterPro" id="IPR000719">
    <property type="entry name" value="Prot_kinase_dom"/>
</dbReference>
<evidence type="ECO:0000259" key="20">
    <source>
        <dbReference type="PROSITE" id="PS50927"/>
    </source>
</evidence>
<dbReference type="InterPro" id="IPR021820">
    <property type="entry name" value="S-locus_recpt_kinase_C"/>
</dbReference>
<proteinExistence type="inferred from homology"/>
<dbReference type="FunFam" id="3.30.200.20:FF:000195">
    <property type="entry name" value="G-type lectin S-receptor-like serine/threonine-protein kinase"/>
    <property type="match status" value="1"/>
</dbReference>
<feature type="domain" description="Protein kinase" evidence="19">
    <location>
        <begin position="485"/>
        <end position="762"/>
    </location>
</feature>
<evidence type="ECO:0000256" key="11">
    <source>
        <dbReference type="ARBA" id="ARBA00023136"/>
    </source>
</evidence>
<keyword evidence="10" id="KW-1133">Transmembrane helix</keyword>
<dbReference type="PANTHER" id="PTHR32444">
    <property type="entry name" value="BULB-TYPE LECTIN DOMAIN-CONTAINING PROTEIN"/>
    <property type="match status" value="1"/>
</dbReference>
<dbReference type="EC" id="2.7.11.1" evidence="17"/>
<keyword evidence="23" id="KW-1185">Reference proteome</keyword>
<dbReference type="PIRSF" id="PIRSF000641">
    <property type="entry name" value="SRK"/>
    <property type="match status" value="1"/>
</dbReference>
<comment type="subcellular location">
    <subcellularLocation>
        <location evidence="1">Membrane</location>
        <topology evidence="1">Single-pass type I membrane protein</topology>
    </subcellularLocation>
</comment>
<dbReference type="CDD" id="cd14066">
    <property type="entry name" value="STKc_IRAK"/>
    <property type="match status" value="1"/>
</dbReference>
<feature type="signal peptide" evidence="18">
    <location>
        <begin position="1"/>
        <end position="25"/>
    </location>
</feature>
<keyword evidence="9 17" id="KW-0067">ATP-binding</keyword>
<dbReference type="SMART" id="SM00220">
    <property type="entry name" value="S_TKc"/>
    <property type="match status" value="1"/>
</dbReference>
<dbReference type="InterPro" id="IPR024171">
    <property type="entry name" value="SRK-like_kinase"/>
</dbReference>
<feature type="chain" id="PRO_5044827355" description="Receptor-like serine/threonine-protein kinase" evidence="18">
    <location>
        <begin position="26"/>
        <end position="803"/>
    </location>
</feature>
<evidence type="ECO:0000256" key="17">
    <source>
        <dbReference type="PIRNR" id="PIRNR000641"/>
    </source>
</evidence>
<evidence type="ECO:0000256" key="15">
    <source>
        <dbReference type="ARBA" id="ARBA00047899"/>
    </source>
</evidence>
<dbReference type="Pfam" id="PF07714">
    <property type="entry name" value="PK_Tyr_Ser-Thr"/>
    <property type="match status" value="1"/>
</dbReference>
<evidence type="ECO:0000256" key="14">
    <source>
        <dbReference type="ARBA" id="ARBA00023180"/>
    </source>
</evidence>
<reference evidence="23" key="1">
    <citation type="journal article" date="2024" name="IScience">
        <title>Strigolactones Initiate the Formation of Haustorium-like Structures in Castilleja.</title>
        <authorList>
            <person name="Buerger M."/>
            <person name="Peterson D."/>
            <person name="Chory J."/>
        </authorList>
    </citation>
    <scope>NUCLEOTIDE SEQUENCE [LARGE SCALE GENOMIC DNA]</scope>
</reference>
<dbReference type="Pfam" id="PF11883">
    <property type="entry name" value="DUF3403"/>
    <property type="match status" value="1"/>
</dbReference>
<keyword evidence="12" id="KW-1015">Disulfide bond</keyword>
<dbReference type="PROSITE" id="PS00108">
    <property type="entry name" value="PROTEIN_KINASE_ST"/>
    <property type="match status" value="1"/>
</dbReference>
<dbReference type="InterPro" id="IPR000858">
    <property type="entry name" value="S_locus_glycoprot_dom"/>
</dbReference>
<evidence type="ECO:0000256" key="13">
    <source>
        <dbReference type="ARBA" id="ARBA00023170"/>
    </source>
</evidence>
<keyword evidence="8 17" id="KW-0418">Kinase</keyword>
<evidence type="ECO:0000256" key="2">
    <source>
        <dbReference type="ARBA" id="ARBA00022527"/>
    </source>
</evidence>
<dbReference type="GO" id="GO:0005524">
    <property type="term" value="F:ATP binding"/>
    <property type="evidence" value="ECO:0007669"/>
    <property type="project" value="UniProtKB-KW"/>
</dbReference>
<name>A0ABD3E9Q2_9LAMI</name>
<feature type="domain" description="Apple" evidence="21">
    <location>
        <begin position="348"/>
        <end position="430"/>
    </location>
</feature>
<feature type="domain" description="Bulb-type lectin" evidence="20">
    <location>
        <begin position="28"/>
        <end position="154"/>
    </location>
</feature>
<dbReference type="PROSITE" id="PS50011">
    <property type="entry name" value="PROTEIN_KINASE_DOM"/>
    <property type="match status" value="1"/>
</dbReference>
<dbReference type="SUPFAM" id="SSF56112">
    <property type="entry name" value="Protein kinase-like (PK-like)"/>
    <property type="match status" value="1"/>
</dbReference>
<evidence type="ECO:0000256" key="9">
    <source>
        <dbReference type="ARBA" id="ARBA00022840"/>
    </source>
</evidence>
<evidence type="ECO:0000259" key="19">
    <source>
        <dbReference type="PROSITE" id="PS50011"/>
    </source>
</evidence>
<dbReference type="GO" id="GO:0016020">
    <property type="term" value="C:membrane"/>
    <property type="evidence" value="ECO:0007669"/>
    <property type="project" value="UniProtKB-SubCell"/>
</dbReference>
<organism evidence="22 23">
    <name type="scientific">Castilleja foliolosa</name>
    <dbReference type="NCBI Taxonomy" id="1961234"/>
    <lineage>
        <taxon>Eukaryota</taxon>
        <taxon>Viridiplantae</taxon>
        <taxon>Streptophyta</taxon>
        <taxon>Embryophyta</taxon>
        <taxon>Tracheophyta</taxon>
        <taxon>Spermatophyta</taxon>
        <taxon>Magnoliopsida</taxon>
        <taxon>eudicotyledons</taxon>
        <taxon>Gunneridae</taxon>
        <taxon>Pentapetalae</taxon>
        <taxon>asterids</taxon>
        <taxon>lamiids</taxon>
        <taxon>Lamiales</taxon>
        <taxon>Orobanchaceae</taxon>
        <taxon>Pedicularideae</taxon>
        <taxon>Castillejinae</taxon>
        <taxon>Castilleja</taxon>
    </lineage>
</organism>
<dbReference type="InterPro" id="IPR001245">
    <property type="entry name" value="Ser-Thr/Tyr_kinase_cat_dom"/>
</dbReference>
<evidence type="ECO:0000256" key="8">
    <source>
        <dbReference type="ARBA" id="ARBA00022777"/>
    </source>
</evidence>
<evidence type="ECO:0000256" key="3">
    <source>
        <dbReference type="ARBA" id="ARBA00022553"/>
    </source>
</evidence>
<dbReference type="FunFam" id="3.50.4.10:FF:000002">
    <property type="entry name" value="G-type lectin S-receptor-like serine/threonine-protein kinase"/>
    <property type="match status" value="1"/>
</dbReference>
<evidence type="ECO:0000256" key="6">
    <source>
        <dbReference type="ARBA" id="ARBA00022729"/>
    </source>
</evidence>
<evidence type="ECO:0000256" key="5">
    <source>
        <dbReference type="ARBA" id="ARBA00022692"/>
    </source>
</evidence>
<dbReference type="SUPFAM" id="SSF51110">
    <property type="entry name" value="alpha-D-mannose-specific plant lectins"/>
    <property type="match status" value="1"/>
</dbReference>
<keyword evidence="6 18" id="KW-0732">Signal</keyword>
<dbReference type="FunFam" id="1.10.510.10:FF:000060">
    <property type="entry name" value="G-type lectin S-receptor-like serine/threonine-protein kinase"/>
    <property type="match status" value="1"/>
</dbReference>
<comment type="catalytic activity">
    <reaction evidence="15 17">
        <text>L-threonyl-[protein] + ATP = O-phospho-L-threonyl-[protein] + ADP + H(+)</text>
        <dbReference type="Rhea" id="RHEA:46608"/>
        <dbReference type="Rhea" id="RHEA-COMP:11060"/>
        <dbReference type="Rhea" id="RHEA-COMP:11605"/>
        <dbReference type="ChEBI" id="CHEBI:15378"/>
        <dbReference type="ChEBI" id="CHEBI:30013"/>
        <dbReference type="ChEBI" id="CHEBI:30616"/>
        <dbReference type="ChEBI" id="CHEBI:61977"/>
        <dbReference type="ChEBI" id="CHEBI:456216"/>
        <dbReference type="EC" id="2.7.11.1"/>
    </reaction>
</comment>
<dbReference type="AlphaFoldDB" id="A0ABD3E9Q2"/>
<dbReference type="Pfam" id="PF08276">
    <property type="entry name" value="PAN_2"/>
    <property type="match status" value="1"/>
</dbReference>
<dbReference type="SMART" id="SM00473">
    <property type="entry name" value="PAN_AP"/>
    <property type="match status" value="1"/>
</dbReference>
<dbReference type="PROSITE" id="PS50948">
    <property type="entry name" value="PAN"/>
    <property type="match status" value="1"/>
</dbReference>
<evidence type="ECO:0000259" key="21">
    <source>
        <dbReference type="PROSITE" id="PS50948"/>
    </source>
</evidence>
<evidence type="ECO:0000256" key="10">
    <source>
        <dbReference type="ARBA" id="ARBA00022989"/>
    </source>
</evidence>
<keyword evidence="4 17" id="KW-0808">Transferase</keyword>
<dbReference type="PANTHER" id="PTHR32444:SF183">
    <property type="entry name" value="APPLE DOMAIN-CONTAINING PROTEIN"/>
    <property type="match status" value="1"/>
</dbReference>
<keyword evidence="11" id="KW-0472">Membrane</keyword>
<dbReference type="FunFam" id="2.90.10.10:FF:000004">
    <property type="entry name" value="G-type lectin S-receptor-like serine/threonine-protein kinase"/>
    <property type="match status" value="1"/>
</dbReference>
<accession>A0ABD3E9Q2</accession>
<evidence type="ECO:0000256" key="1">
    <source>
        <dbReference type="ARBA" id="ARBA00004479"/>
    </source>
</evidence>
<comment type="caution">
    <text evidence="22">The sequence shown here is derived from an EMBL/GenBank/DDBJ whole genome shotgun (WGS) entry which is preliminary data.</text>
</comment>
<comment type="similarity">
    <text evidence="17">Belongs to the protein kinase superfamily. Ser/Thr protein kinase family.</text>
</comment>
<evidence type="ECO:0000313" key="22">
    <source>
        <dbReference type="EMBL" id="KAL3651078.1"/>
    </source>
</evidence>
<evidence type="ECO:0000256" key="12">
    <source>
        <dbReference type="ARBA" id="ARBA00023157"/>
    </source>
</evidence>
<dbReference type="InterPro" id="IPR011009">
    <property type="entry name" value="Kinase-like_dom_sf"/>
</dbReference>
<dbReference type="PROSITE" id="PS50927">
    <property type="entry name" value="BULB_LECTIN"/>
    <property type="match status" value="1"/>
</dbReference>
<keyword evidence="3" id="KW-0597">Phosphoprotein</keyword>
<dbReference type="InterPro" id="IPR036426">
    <property type="entry name" value="Bulb-type_lectin_dom_sf"/>
</dbReference>
<dbReference type="InterPro" id="IPR003609">
    <property type="entry name" value="Pan_app"/>
</dbReference>
<dbReference type="EMBL" id="JAVIJP010000007">
    <property type="protein sequence ID" value="KAL3651078.1"/>
    <property type="molecule type" value="Genomic_DNA"/>
</dbReference>
<keyword evidence="7 17" id="KW-0547">Nucleotide-binding</keyword>
<dbReference type="CDD" id="cd01098">
    <property type="entry name" value="PAN_AP_plant"/>
    <property type="match status" value="1"/>
</dbReference>
<protein>
    <recommendedName>
        <fullName evidence="17">Receptor-like serine/threonine-protein kinase</fullName>
        <ecNumber evidence="17">2.7.11.1</ecNumber>
    </recommendedName>
</protein>
<evidence type="ECO:0000256" key="18">
    <source>
        <dbReference type="SAM" id="SignalP"/>
    </source>
</evidence>
<dbReference type="SMART" id="SM00108">
    <property type="entry name" value="B_lectin"/>
    <property type="match status" value="1"/>
</dbReference>
<evidence type="ECO:0000256" key="16">
    <source>
        <dbReference type="ARBA" id="ARBA00048679"/>
    </source>
</evidence>
<dbReference type="Proteomes" id="UP001632038">
    <property type="component" value="Unassembled WGS sequence"/>
</dbReference>
<dbReference type="Gene3D" id="3.30.200.20">
    <property type="entry name" value="Phosphorylase Kinase, domain 1"/>
    <property type="match status" value="1"/>
</dbReference>
<dbReference type="Pfam" id="PF01453">
    <property type="entry name" value="B_lectin"/>
    <property type="match status" value="1"/>
</dbReference>
<dbReference type="InterPro" id="IPR008271">
    <property type="entry name" value="Ser/Thr_kinase_AS"/>
</dbReference>
<dbReference type="InterPro" id="IPR001480">
    <property type="entry name" value="Bulb-type_lectin_dom"/>
</dbReference>